<evidence type="ECO:0000259" key="8">
    <source>
        <dbReference type="PROSITE" id="PS50915"/>
    </source>
</evidence>
<dbReference type="PROSITE" id="PS50915">
    <property type="entry name" value="CRYSTALLIN_BETA_GAMMA"/>
    <property type="match status" value="1"/>
</dbReference>
<comment type="similarity">
    <text evidence="1">Belongs to the beta/gamma-crystallin family.</text>
</comment>
<comment type="caution">
    <text evidence="9">The sequence shown here is derived from an EMBL/GenBank/DDBJ whole genome shotgun (WGS) entry which is preliminary data.</text>
</comment>
<keyword evidence="10" id="KW-1185">Reference proteome</keyword>
<dbReference type="InterPro" id="IPR050252">
    <property type="entry name" value="Beta/Gamma-Crystallin"/>
</dbReference>
<dbReference type="Gene3D" id="2.60.20.10">
    <property type="entry name" value="Crystallins"/>
    <property type="match status" value="2"/>
</dbReference>
<evidence type="ECO:0000256" key="2">
    <source>
        <dbReference type="ARBA" id="ARBA00019517"/>
    </source>
</evidence>
<name>A0A210PJL8_MIZYE</name>
<evidence type="ECO:0000256" key="3">
    <source>
        <dbReference type="ARBA" id="ARBA00022737"/>
    </source>
</evidence>
<dbReference type="PANTHER" id="PTHR11818:SF11">
    <property type="entry name" value="BETA-CRYSTALLIN B2"/>
    <property type="match status" value="1"/>
</dbReference>
<protein>
    <recommendedName>
        <fullName evidence="2">Beta-crystallin B2</fullName>
    </recommendedName>
    <alternativeName>
        <fullName evidence="6">Beta-B2 crystallin</fullName>
    </alternativeName>
    <alternativeName>
        <fullName evidence="7">Beta-crystallin Bp</fullName>
    </alternativeName>
</protein>
<dbReference type="PANTHER" id="PTHR11818">
    <property type="entry name" value="BETA/GAMMA CRYSTALLIN"/>
    <property type="match status" value="1"/>
</dbReference>
<dbReference type="InterPro" id="IPR001064">
    <property type="entry name" value="Beta/gamma_crystallin"/>
</dbReference>
<dbReference type="Proteomes" id="UP000242188">
    <property type="component" value="Unassembled WGS sequence"/>
</dbReference>
<proteinExistence type="inferred from homology"/>
<evidence type="ECO:0000256" key="4">
    <source>
        <dbReference type="ARBA" id="ARBA00022990"/>
    </source>
</evidence>
<dbReference type="AlphaFoldDB" id="A0A210PJL8"/>
<dbReference type="Pfam" id="PF00030">
    <property type="entry name" value="Crystall"/>
    <property type="match status" value="2"/>
</dbReference>
<dbReference type="GO" id="GO:0005212">
    <property type="term" value="F:structural constituent of eye lens"/>
    <property type="evidence" value="ECO:0007669"/>
    <property type="project" value="TreeGrafter"/>
</dbReference>
<reference evidence="9 10" key="1">
    <citation type="journal article" date="2017" name="Nat. Ecol. Evol.">
        <title>Scallop genome provides insights into evolution of bilaterian karyotype and development.</title>
        <authorList>
            <person name="Wang S."/>
            <person name="Zhang J."/>
            <person name="Jiao W."/>
            <person name="Li J."/>
            <person name="Xun X."/>
            <person name="Sun Y."/>
            <person name="Guo X."/>
            <person name="Huan P."/>
            <person name="Dong B."/>
            <person name="Zhang L."/>
            <person name="Hu X."/>
            <person name="Sun X."/>
            <person name="Wang J."/>
            <person name="Zhao C."/>
            <person name="Wang Y."/>
            <person name="Wang D."/>
            <person name="Huang X."/>
            <person name="Wang R."/>
            <person name="Lv J."/>
            <person name="Li Y."/>
            <person name="Zhang Z."/>
            <person name="Liu B."/>
            <person name="Lu W."/>
            <person name="Hui Y."/>
            <person name="Liang J."/>
            <person name="Zhou Z."/>
            <person name="Hou R."/>
            <person name="Li X."/>
            <person name="Liu Y."/>
            <person name="Li H."/>
            <person name="Ning X."/>
            <person name="Lin Y."/>
            <person name="Zhao L."/>
            <person name="Xing Q."/>
            <person name="Dou J."/>
            <person name="Li Y."/>
            <person name="Mao J."/>
            <person name="Guo H."/>
            <person name="Dou H."/>
            <person name="Li T."/>
            <person name="Mu C."/>
            <person name="Jiang W."/>
            <person name="Fu Q."/>
            <person name="Fu X."/>
            <person name="Miao Y."/>
            <person name="Liu J."/>
            <person name="Yu Q."/>
            <person name="Li R."/>
            <person name="Liao H."/>
            <person name="Li X."/>
            <person name="Kong Y."/>
            <person name="Jiang Z."/>
            <person name="Chourrout D."/>
            <person name="Li R."/>
            <person name="Bao Z."/>
        </authorList>
    </citation>
    <scope>NUCLEOTIDE SEQUENCE [LARGE SCALE GENOMIC DNA]</scope>
    <source>
        <strain evidence="9 10">PY_sf001</strain>
    </source>
</reference>
<gene>
    <name evidence="9" type="ORF">KP79_PYT02997</name>
</gene>
<dbReference type="InterPro" id="IPR011024">
    <property type="entry name" value="G_crystallin-like"/>
</dbReference>
<dbReference type="SUPFAM" id="SSF49695">
    <property type="entry name" value="gamma-Crystallin-like"/>
    <property type="match status" value="1"/>
</dbReference>
<organism evidence="9 10">
    <name type="scientific">Mizuhopecten yessoensis</name>
    <name type="common">Japanese scallop</name>
    <name type="synonym">Patinopecten yessoensis</name>
    <dbReference type="NCBI Taxonomy" id="6573"/>
    <lineage>
        <taxon>Eukaryota</taxon>
        <taxon>Metazoa</taxon>
        <taxon>Spiralia</taxon>
        <taxon>Lophotrochozoa</taxon>
        <taxon>Mollusca</taxon>
        <taxon>Bivalvia</taxon>
        <taxon>Autobranchia</taxon>
        <taxon>Pteriomorphia</taxon>
        <taxon>Pectinida</taxon>
        <taxon>Pectinoidea</taxon>
        <taxon>Pectinidae</taxon>
        <taxon>Mizuhopecten</taxon>
    </lineage>
</organism>
<evidence type="ECO:0000256" key="6">
    <source>
        <dbReference type="ARBA" id="ARBA00031014"/>
    </source>
</evidence>
<accession>A0A210PJL8</accession>
<dbReference type="GO" id="GO:0007601">
    <property type="term" value="P:visual perception"/>
    <property type="evidence" value="ECO:0007669"/>
    <property type="project" value="TreeGrafter"/>
</dbReference>
<sequence length="188" mass="21008">MPSRPPKITLYTEKDFKGCCKDFCDPQYSLCFTGFNNRVSSVEVHSGLWVLYQHCFLGGKIYVVWEGQKINLPCEADDTISSLKPIEFDFTVSPSCTLYEDKCFGGRKQVFEGVTRYPDLGKFCFNDKVSSVAVQSGGWIGFQHCCFKGKQYLFLTGRHNGSASEGCFEHDAISSWAPIILGPHPSAV</sequence>
<evidence type="ECO:0000256" key="5">
    <source>
        <dbReference type="ARBA" id="ARBA00025922"/>
    </source>
</evidence>
<evidence type="ECO:0000256" key="1">
    <source>
        <dbReference type="ARBA" id="ARBA00009646"/>
    </source>
</evidence>
<evidence type="ECO:0000313" key="10">
    <source>
        <dbReference type="Proteomes" id="UP000242188"/>
    </source>
</evidence>
<keyword evidence="4" id="KW-0007">Acetylation</keyword>
<dbReference type="EMBL" id="NEDP02076491">
    <property type="protein sequence ID" value="OWF36688.1"/>
    <property type="molecule type" value="Genomic_DNA"/>
</dbReference>
<comment type="subunit">
    <text evidence="5">Homo/heterodimer, or complexes of higher-order. The structure of beta-crystallin oligomers seems to be stabilized through interactions between the N-terminal arms.</text>
</comment>
<feature type="domain" description="Beta/gamma crystallin 'Greek key'" evidence="8">
    <location>
        <begin position="6"/>
        <end position="46"/>
    </location>
</feature>
<dbReference type="SMART" id="SM00247">
    <property type="entry name" value="XTALbg"/>
    <property type="match status" value="2"/>
</dbReference>
<evidence type="ECO:0000313" key="9">
    <source>
        <dbReference type="EMBL" id="OWF36688.1"/>
    </source>
</evidence>
<dbReference type="OrthoDB" id="8688215at2759"/>
<keyword evidence="3" id="KW-0677">Repeat</keyword>
<evidence type="ECO:0000256" key="7">
    <source>
        <dbReference type="ARBA" id="ARBA00033396"/>
    </source>
</evidence>